<sequence>MSDMTIIQDKLRFAFQDMVVYKHPTQNKFFASLSIPSYMRDWLVMRFAGNDGKVNMDEVSEYVKKNIPGEKDWELLKSNMIKGGQRVRFLAKIRVELDVKTGEGLFSLPDLGFPSRKSEAIVHDRVLRQNEEDLLSSHETWGVIECEWNPFGLSGKDKDGAIYLCDFRPFKPYKVDLDFFREMRAEFSLEEWLDVLLLAVDYNPIGFLDTKQKLTLLSRLLPFVEKRINLVELAPKGTGKSYLLSQISKYGWLVSGGSISRARLFYDISRRSSGLVSRYDYVAFDEVQTISFPDINEVRGALKGYLETGEFRVGDKFNTGDAGLILMGNISDNRMNESANMFTELPLAFQESALIDRFHGFIKGWNIPRMRENMKAEGWALNVEYFSEIMHALREEIIYRAIVDELLDVPRGSDTRDTEAIKRICTGFLKLFFPNIKSVKDINAEEFTTFCLNTAKQMRGIIKRQLHLMDSEYRDGIPDINCLING</sequence>
<protein>
    <recommendedName>
        <fullName evidence="1">BREX system Lon protease-like BrxL N-terminal domain-containing protein</fullName>
    </recommendedName>
</protein>
<reference evidence="2 3" key="1">
    <citation type="journal article" date="2018" name="Environ. Microbiol.">
        <title>Novel energy conservation strategies and behaviour of Pelotomaculum schinkii driving syntrophic propionate catabolism.</title>
        <authorList>
            <person name="Hidalgo-Ahumada C.A.P."/>
            <person name="Nobu M.K."/>
            <person name="Narihiro T."/>
            <person name="Tamaki H."/>
            <person name="Liu W.T."/>
            <person name="Kamagata Y."/>
            <person name="Stams A.J.M."/>
            <person name="Imachi H."/>
            <person name="Sousa D.Z."/>
        </authorList>
    </citation>
    <scope>NUCLEOTIDE SEQUENCE [LARGE SCALE GENOMIC DNA]</scope>
    <source>
        <strain evidence="2 3">MGP</strain>
    </source>
</reference>
<evidence type="ECO:0000313" key="2">
    <source>
        <dbReference type="EMBL" id="TEB13789.1"/>
    </source>
</evidence>
<accession>A0A4Y7RYH9</accession>
<proteinExistence type="predicted"/>
<dbReference type="Proteomes" id="UP000297597">
    <property type="component" value="Unassembled WGS sequence"/>
</dbReference>
<dbReference type="Pfam" id="PF20442">
    <property type="entry name" value="BrxL_N"/>
    <property type="match status" value="1"/>
</dbReference>
<feature type="domain" description="BREX system Lon protease-like BrxL N-terminal" evidence="1">
    <location>
        <begin position="14"/>
        <end position="148"/>
    </location>
</feature>
<comment type="caution">
    <text evidence="2">The sequence shown here is derived from an EMBL/GenBank/DDBJ whole genome shotgun (WGS) entry which is preliminary data.</text>
</comment>
<dbReference type="OrthoDB" id="5297084at2"/>
<keyword evidence="3" id="KW-1185">Reference proteome</keyword>
<dbReference type="EMBL" id="QFFZ01000001">
    <property type="protein sequence ID" value="TEB13789.1"/>
    <property type="molecule type" value="Genomic_DNA"/>
</dbReference>
<dbReference type="InterPro" id="IPR014061">
    <property type="entry name" value="BrxL-like"/>
</dbReference>
<gene>
    <name evidence="2" type="ORF">Pmgp_00197</name>
</gene>
<evidence type="ECO:0000313" key="3">
    <source>
        <dbReference type="Proteomes" id="UP000297597"/>
    </source>
</evidence>
<evidence type="ECO:0000259" key="1">
    <source>
        <dbReference type="Pfam" id="PF20442"/>
    </source>
</evidence>
<dbReference type="Pfam" id="PF13337">
    <property type="entry name" value="BrxL_ATPase"/>
    <property type="match status" value="1"/>
</dbReference>
<dbReference type="AlphaFoldDB" id="A0A4Y7RYH9"/>
<dbReference type="NCBIfam" id="TIGR02688">
    <property type="entry name" value="BREX system Lon protease-like protein BrxL"/>
    <property type="match status" value="1"/>
</dbReference>
<organism evidence="2 3">
    <name type="scientific">Pelotomaculum propionicicum</name>
    <dbReference type="NCBI Taxonomy" id="258475"/>
    <lineage>
        <taxon>Bacteria</taxon>
        <taxon>Bacillati</taxon>
        <taxon>Bacillota</taxon>
        <taxon>Clostridia</taxon>
        <taxon>Eubacteriales</taxon>
        <taxon>Desulfotomaculaceae</taxon>
        <taxon>Pelotomaculum</taxon>
    </lineage>
</organism>
<name>A0A4Y7RYH9_9FIRM</name>
<dbReference type="InterPro" id="IPR046838">
    <property type="entry name" value="BrxL_N"/>
</dbReference>